<dbReference type="Gene3D" id="3.10.350.10">
    <property type="entry name" value="LysM domain"/>
    <property type="match status" value="3"/>
</dbReference>
<sequence>MTTRPEPEFERGPDQGASAARPSLRSRAIALPIAVMSSIAVALGFAQPADAAPQPPKRQAKGKPAASGAAAVRAVAGAVPVEVTVAEGDTVTGIAERYGLSTAELLAANGLGWSSLIFPGQRLVLPGGAPRASEAAPEIARHTVAAGDTMGGIADRYGIDLDQLLSANGLGRESLIFPGQQVVLPIAGAVPAAAPAASPAAPAEGAAPEQVTVAEGDTAWDLAERLDVDLEQLLAANQLGPDAVLQPGQVLTVPRAATAVALVASVSTVLTEEMRQNAKLVIDIGRALGVPDRGIVVALAAAAQESGLRNVQFGDRDSLGLFQQRPSQGWGTPEQVLDPVRATTAFYGGAANPNPGVTRGLLDIPGWESMSVTDAAQAVQLSAYPTYYAKWEAQAAAWLSELG</sequence>
<dbReference type="InterPro" id="IPR018392">
    <property type="entry name" value="LysM"/>
</dbReference>
<dbReference type="PROSITE" id="PS51782">
    <property type="entry name" value="LYSM"/>
    <property type="match status" value="3"/>
</dbReference>
<dbReference type="Proteomes" id="UP000610303">
    <property type="component" value="Unassembled WGS sequence"/>
</dbReference>
<feature type="domain" description="LysM" evidence="2">
    <location>
        <begin position="209"/>
        <end position="253"/>
    </location>
</feature>
<feature type="compositionally biased region" description="Basic and acidic residues" evidence="1">
    <location>
        <begin position="1"/>
        <end position="13"/>
    </location>
</feature>
<dbReference type="EMBL" id="BMRJ01000007">
    <property type="protein sequence ID" value="GGR37873.1"/>
    <property type="molecule type" value="Genomic_DNA"/>
</dbReference>
<protein>
    <recommendedName>
        <fullName evidence="2">LysM domain-containing protein</fullName>
    </recommendedName>
</protein>
<reference evidence="3" key="2">
    <citation type="submission" date="2020-09" db="EMBL/GenBank/DDBJ databases">
        <authorList>
            <person name="Sun Q."/>
            <person name="Ohkuma M."/>
        </authorList>
    </citation>
    <scope>NUCLEOTIDE SEQUENCE</scope>
    <source>
        <strain evidence="3">JCM 3346</strain>
    </source>
</reference>
<evidence type="ECO:0000259" key="2">
    <source>
        <dbReference type="PROSITE" id="PS51782"/>
    </source>
</evidence>
<dbReference type="InterPro" id="IPR036779">
    <property type="entry name" value="LysM_dom_sf"/>
</dbReference>
<evidence type="ECO:0000313" key="4">
    <source>
        <dbReference type="Proteomes" id="UP000610303"/>
    </source>
</evidence>
<feature type="domain" description="LysM" evidence="2">
    <location>
        <begin position="81"/>
        <end position="125"/>
    </location>
</feature>
<dbReference type="AlphaFoldDB" id="A0A918FHE8"/>
<dbReference type="Pfam" id="PF01476">
    <property type="entry name" value="LysM"/>
    <property type="match status" value="3"/>
</dbReference>
<name>A0A918FHE8_AGRME</name>
<dbReference type="SMART" id="SM00257">
    <property type="entry name" value="LysM"/>
    <property type="match status" value="3"/>
</dbReference>
<gene>
    <name evidence="3" type="ORF">GCM10010196_34880</name>
</gene>
<accession>A0A918FHE8</accession>
<evidence type="ECO:0000256" key="1">
    <source>
        <dbReference type="SAM" id="MobiDB-lite"/>
    </source>
</evidence>
<feature type="domain" description="LysM" evidence="2">
    <location>
        <begin position="140"/>
        <end position="184"/>
    </location>
</feature>
<comment type="caution">
    <text evidence="3">The sequence shown here is derived from an EMBL/GenBank/DDBJ whole genome shotgun (WGS) entry which is preliminary data.</text>
</comment>
<evidence type="ECO:0000313" key="3">
    <source>
        <dbReference type="EMBL" id="GGR37873.1"/>
    </source>
</evidence>
<organism evidence="3 4">
    <name type="scientific">Agromyces mediolanus</name>
    <name type="common">Corynebacterium mediolanum</name>
    <dbReference type="NCBI Taxonomy" id="41986"/>
    <lineage>
        <taxon>Bacteria</taxon>
        <taxon>Bacillati</taxon>
        <taxon>Actinomycetota</taxon>
        <taxon>Actinomycetes</taxon>
        <taxon>Micrococcales</taxon>
        <taxon>Microbacteriaceae</taxon>
        <taxon>Agromyces</taxon>
    </lineage>
</organism>
<dbReference type="CDD" id="cd00118">
    <property type="entry name" value="LysM"/>
    <property type="match status" value="3"/>
</dbReference>
<reference evidence="3" key="1">
    <citation type="journal article" date="2014" name="Int. J. Syst. Evol. Microbiol.">
        <title>Complete genome sequence of Corynebacterium casei LMG S-19264T (=DSM 44701T), isolated from a smear-ripened cheese.</title>
        <authorList>
            <consortium name="US DOE Joint Genome Institute (JGI-PGF)"/>
            <person name="Walter F."/>
            <person name="Albersmeier A."/>
            <person name="Kalinowski J."/>
            <person name="Ruckert C."/>
        </authorList>
    </citation>
    <scope>NUCLEOTIDE SEQUENCE</scope>
    <source>
        <strain evidence="3">JCM 3346</strain>
    </source>
</reference>
<feature type="region of interest" description="Disordered" evidence="1">
    <location>
        <begin position="1"/>
        <end position="22"/>
    </location>
</feature>
<dbReference type="SUPFAM" id="SSF54106">
    <property type="entry name" value="LysM domain"/>
    <property type="match status" value="3"/>
</dbReference>
<dbReference type="PANTHER" id="PTHR33734:SF22">
    <property type="entry name" value="MEMBRANE-BOUND LYTIC MUREIN TRANSGLYCOSYLASE D"/>
    <property type="match status" value="1"/>
</dbReference>
<keyword evidence="4" id="KW-1185">Reference proteome</keyword>
<dbReference type="PANTHER" id="PTHR33734">
    <property type="entry name" value="LYSM DOMAIN-CONTAINING GPI-ANCHORED PROTEIN 2"/>
    <property type="match status" value="1"/>
</dbReference>
<proteinExistence type="predicted"/>